<dbReference type="PROSITE" id="PS50011">
    <property type="entry name" value="PROTEIN_KINASE_DOM"/>
    <property type="match status" value="1"/>
</dbReference>
<comment type="subcellular location">
    <subcellularLocation>
        <location evidence="1">Membrane</location>
        <topology evidence="1">Single-pass type I membrane protein</topology>
    </subcellularLocation>
</comment>
<reference evidence="3 4" key="1">
    <citation type="journal article" date="2023" name="G3 (Bethesda)">
        <title>A chromosome-length genome assembly and annotation of blackberry (Rubus argutus, cv. 'Hillquist').</title>
        <authorList>
            <person name="Bruna T."/>
            <person name="Aryal R."/>
            <person name="Dudchenko O."/>
            <person name="Sargent D.J."/>
            <person name="Mead D."/>
            <person name="Buti M."/>
            <person name="Cavallini A."/>
            <person name="Hytonen T."/>
            <person name="Andres J."/>
            <person name="Pham M."/>
            <person name="Weisz D."/>
            <person name="Mascagni F."/>
            <person name="Usai G."/>
            <person name="Natali L."/>
            <person name="Bassil N."/>
            <person name="Fernandez G.E."/>
            <person name="Lomsadze A."/>
            <person name="Armour M."/>
            <person name="Olukolu B."/>
            <person name="Poorten T."/>
            <person name="Britton C."/>
            <person name="Davik J."/>
            <person name="Ashrafi H."/>
            <person name="Aiden E.L."/>
            <person name="Borodovsky M."/>
            <person name="Worthington M."/>
        </authorList>
    </citation>
    <scope>NUCLEOTIDE SEQUENCE [LARGE SCALE GENOMIC DNA]</scope>
    <source>
        <strain evidence="3">PI 553951</strain>
    </source>
</reference>
<dbReference type="InterPro" id="IPR051824">
    <property type="entry name" value="LRR_Rcpt-Like_S/T_Kinase"/>
</dbReference>
<evidence type="ECO:0000256" key="1">
    <source>
        <dbReference type="ARBA" id="ARBA00004479"/>
    </source>
</evidence>
<dbReference type="Pfam" id="PF07714">
    <property type="entry name" value="PK_Tyr_Ser-Thr"/>
    <property type="match status" value="1"/>
</dbReference>
<proteinExistence type="predicted"/>
<dbReference type="Gene3D" id="1.10.510.10">
    <property type="entry name" value="Transferase(Phosphotransferase) domain 1"/>
    <property type="match status" value="1"/>
</dbReference>
<dbReference type="PROSITE" id="PS00109">
    <property type="entry name" value="PROTEIN_KINASE_TYR"/>
    <property type="match status" value="1"/>
</dbReference>
<comment type="caution">
    <text evidence="3">The sequence shown here is derived from an EMBL/GenBank/DDBJ whole genome shotgun (WGS) entry which is preliminary data.</text>
</comment>
<name>A0AAW1WMU9_RUBAR</name>
<dbReference type="EMBL" id="JBEDUW010000006">
    <property type="protein sequence ID" value="KAK9925236.1"/>
    <property type="molecule type" value="Genomic_DNA"/>
</dbReference>
<dbReference type="PIRSF" id="PIRSF000654">
    <property type="entry name" value="Integrin-linked_kinase"/>
    <property type="match status" value="1"/>
</dbReference>
<organism evidence="3 4">
    <name type="scientific">Rubus argutus</name>
    <name type="common">Southern blackberry</name>
    <dbReference type="NCBI Taxonomy" id="59490"/>
    <lineage>
        <taxon>Eukaryota</taxon>
        <taxon>Viridiplantae</taxon>
        <taxon>Streptophyta</taxon>
        <taxon>Embryophyta</taxon>
        <taxon>Tracheophyta</taxon>
        <taxon>Spermatophyta</taxon>
        <taxon>Magnoliopsida</taxon>
        <taxon>eudicotyledons</taxon>
        <taxon>Gunneridae</taxon>
        <taxon>Pentapetalae</taxon>
        <taxon>rosids</taxon>
        <taxon>fabids</taxon>
        <taxon>Rosales</taxon>
        <taxon>Rosaceae</taxon>
        <taxon>Rosoideae</taxon>
        <taxon>Rosoideae incertae sedis</taxon>
        <taxon>Rubus</taxon>
    </lineage>
</organism>
<dbReference type="GO" id="GO:0005524">
    <property type="term" value="F:ATP binding"/>
    <property type="evidence" value="ECO:0007669"/>
    <property type="project" value="InterPro"/>
</dbReference>
<dbReference type="PANTHER" id="PTHR48006:SF47">
    <property type="entry name" value="PHYTOSULFOKINE RECEPTOR 2-LIKE"/>
    <property type="match status" value="1"/>
</dbReference>
<dbReference type="GO" id="GO:0004713">
    <property type="term" value="F:protein tyrosine kinase activity"/>
    <property type="evidence" value="ECO:0007669"/>
    <property type="project" value="InterPro"/>
</dbReference>
<dbReference type="Proteomes" id="UP001457282">
    <property type="component" value="Unassembled WGS sequence"/>
</dbReference>
<gene>
    <name evidence="3" type="ORF">M0R45_033565</name>
</gene>
<dbReference type="InterPro" id="IPR000719">
    <property type="entry name" value="Prot_kinase_dom"/>
</dbReference>
<evidence type="ECO:0000313" key="3">
    <source>
        <dbReference type="EMBL" id="KAK9925236.1"/>
    </source>
</evidence>
<accession>A0AAW1WMU9</accession>
<dbReference type="InterPro" id="IPR001245">
    <property type="entry name" value="Ser-Thr/Tyr_kinase_cat_dom"/>
</dbReference>
<keyword evidence="4" id="KW-1185">Reference proteome</keyword>
<dbReference type="AlphaFoldDB" id="A0AAW1WMU9"/>
<dbReference type="Gene3D" id="3.30.200.20">
    <property type="entry name" value="Phosphorylase Kinase, domain 1"/>
    <property type="match status" value="1"/>
</dbReference>
<dbReference type="GO" id="GO:0016020">
    <property type="term" value="C:membrane"/>
    <property type="evidence" value="ECO:0007669"/>
    <property type="project" value="UniProtKB-SubCell"/>
</dbReference>
<evidence type="ECO:0000259" key="2">
    <source>
        <dbReference type="PROSITE" id="PS50011"/>
    </source>
</evidence>
<dbReference type="InterPro" id="IPR020635">
    <property type="entry name" value="Tyr_kinase_cat_dom"/>
</dbReference>
<sequence length="284" mass="32226">MSTQFSMAELLKATKNFSPNMIIDNGDSFLVYKARLSNGLTVAVKKLDPAVFPGFREYRAEVETLGKLRHPNIVKLLGYSASDSAGLFVYEFVEKGNLQNWLHPRTCVTRLSWQARFRIVRGVADGLAYLHGLESPIVHRDIRPENVLLDSEFQAHITNFALARRIESAAHTHVTTFTETTGAYTPPEYMLSCPVATLKGDVFSFGVFMWEIATGRLPKGGELLYLDYRQHCCRELVDCKIPRNELNEGNVKEYFRIARLCASWMPQHRPALRDVVQLLSRIST</sequence>
<protein>
    <recommendedName>
        <fullName evidence="2">Protein kinase domain-containing protein</fullName>
    </recommendedName>
</protein>
<evidence type="ECO:0000313" key="4">
    <source>
        <dbReference type="Proteomes" id="UP001457282"/>
    </source>
</evidence>
<dbReference type="PANTHER" id="PTHR48006">
    <property type="entry name" value="LEUCINE-RICH REPEAT-CONTAINING PROTEIN DDB_G0281931-RELATED"/>
    <property type="match status" value="1"/>
</dbReference>
<feature type="domain" description="Protein kinase" evidence="2">
    <location>
        <begin position="17"/>
        <end position="282"/>
    </location>
</feature>
<dbReference type="InterPro" id="IPR011009">
    <property type="entry name" value="Kinase-like_dom_sf"/>
</dbReference>
<dbReference type="SMART" id="SM00219">
    <property type="entry name" value="TyrKc"/>
    <property type="match status" value="1"/>
</dbReference>
<dbReference type="InterPro" id="IPR008266">
    <property type="entry name" value="Tyr_kinase_AS"/>
</dbReference>
<dbReference type="SUPFAM" id="SSF56112">
    <property type="entry name" value="Protein kinase-like (PK-like)"/>
    <property type="match status" value="1"/>
</dbReference>